<dbReference type="SUPFAM" id="SSF117143">
    <property type="entry name" value="Flagellar hook protein flgE"/>
    <property type="match status" value="1"/>
</dbReference>
<dbReference type="SUPFAM" id="SSF158837">
    <property type="entry name" value="AGR C 984p-like"/>
    <property type="match status" value="1"/>
</dbReference>
<proteinExistence type="predicted"/>
<reference evidence="1 2" key="1">
    <citation type="submission" date="2021-03" db="EMBL/GenBank/DDBJ databases">
        <title>The complete genome sequence of Acetobacter suratthaniensis TBRC 1719.</title>
        <authorList>
            <person name="Charoenyingcharoen P."/>
            <person name="Yukphan P."/>
        </authorList>
    </citation>
    <scope>NUCLEOTIDE SEQUENCE [LARGE SCALE GENOMIC DNA]</scope>
    <source>
        <strain evidence="1 2">TBRC 1719</strain>
    </source>
</reference>
<organism evidence="1 2">
    <name type="scientific">Acetobacter suratthaniensis</name>
    <dbReference type="NCBI Taxonomy" id="1502841"/>
    <lineage>
        <taxon>Bacteria</taxon>
        <taxon>Pseudomonadati</taxon>
        <taxon>Pseudomonadota</taxon>
        <taxon>Alphaproteobacteria</taxon>
        <taxon>Acetobacterales</taxon>
        <taxon>Acetobacteraceae</taxon>
        <taxon>Acetobacter</taxon>
    </lineage>
</organism>
<dbReference type="Proteomes" id="UP000664399">
    <property type="component" value="Unassembled WGS sequence"/>
</dbReference>
<dbReference type="EMBL" id="JAFVMG010000003">
    <property type="protein sequence ID" value="MBO1327887.1"/>
    <property type="molecule type" value="Genomic_DNA"/>
</dbReference>
<comment type="caution">
    <text evidence="1">The sequence shown here is derived from an EMBL/GenBank/DDBJ whole genome shotgun (WGS) entry which is preliminary data.</text>
</comment>
<evidence type="ECO:0000313" key="1">
    <source>
        <dbReference type="EMBL" id="MBO1327887.1"/>
    </source>
</evidence>
<dbReference type="InterPro" id="IPR037925">
    <property type="entry name" value="FlgE/F/G-like"/>
</dbReference>
<gene>
    <name evidence="1" type="ORF">J2D75_05265</name>
</gene>
<protein>
    <submittedName>
        <fullName evidence="1">DUF1217 domain-containing protein</fullName>
    </submittedName>
</protein>
<sequence length="585" mass="61070">MAISTVSPITSYIVAQKDEATAAQNYAKTDSVTANEVATFNKDAGSITTVDGLLKNYSVLQVVLGAYGLSSLSGQTAVIKDLLTQDPSSSSSLAVKSKNTSWQAFAKAFAVWSEHDGVATVSPFTTGDSKVNVVAAPTKTTELTLNATLPSASSSQNSYTTAAVTAYDSSDKAVKIALQWTRSSTDPLSWNVSAYDANGKASVGNNSYNVTFNTDGSIASVSNAISGESVVTSSSTDANPTAFFPITLTGSDGTVQNIKLVLGTVGSTKDGTVMATTDTQTASISQAESMSGSGTSLTMSSVVLGTTRGTNQSYLSSPLDPDQALDDSDNIPASMRNYLSVKWTQTSDATWSVSVVNPYDSSSVTSASVYSVSFDALGNVYQVNGLSTNKIPSLSAVMGGTTYSINLDSPTLATSQKTTQSTLTNPSATTSYSGVNMSTLVDDFEQTKYEQSKANQKDGVGNALYFTRKISGVTSLTQLMSDATLTKVVETVLGYNPDQIGALDYSQQVQMLTGKIDFSQFKTAEGIKKYAEQYLAMLQVNPQTSDEAASTMDLFGGSNSSEGIAALFDVSSSSSGSSSLYSALF</sequence>
<accession>A0ABS3LJZ1</accession>
<dbReference type="Pfam" id="PF06748">
    <property type="entry name" value="DUF1217"/>
    <property type="match status" value="2"/>
</dbReference>
<keyword evidence="2" id="KW-1185">Reference proteome</keyword>
<dbReference type="InterPro" id="IPR023157">
    <property type="entry name" value="AGR-C-984p-like_sf"/>
</dbReference>
<evidence type="ECO:0000313" key="2">
    <source>
        <dbReference type="Proteomes" id="UP000664399"/>
    </source>
</evidence>
<name>A0ABS3LJZ1_9PROT</name>
<dbReference type="InterPro" id="IPR010626">
    <property type="entry name" value="DUF1217"/>
</dbReference>
<dbReference type="Gene3D" id="1.10.3700.10">
    <property type="entry name" value="AGR C 984p-like"/>
    <property type="match status" value="2"/>
</dbReference>
<dbReference type="RefSeq" id="WP_207853577.1">
    <property type="nucleotide sequence ID" value="NZ_JAFVMG010000003.1"/>
</dbReference>